<name>A0A067T2B0_GALM3</name>
<dbReference type="EMBL" id="KL142384">
    <property type="protein sequence ID" value="KDR74064.1"/>
    <property type="molecule type" value="Genomic_DNA"/>
</dbReference>
<reference evidence="3" key="1">
    <citation type="journal article" date="2014" name="Proc. Natl. Acad. Sci. U.S.A.">
        <title>Extensive sampling of basidiomycete genomes demonstrates inadequacy of the white-rot/brown-rot paradigm for wood decay fungi.</title>
        <authorList>
            <person name="Riley R."/>
            <person name="Salamov A.A."/>
            <person name="Brown D.W."/>
            <person name="Nagy L.G."/>
            <person name="Floudas D."/>
            <person name="Held B.W."/>
            <person name="Levasseur A."/>
            <person name="Lombard V."/>
            <person name="Morin E."/>
            <person name="Otillar R."/>
            <person name="Lindquist E.A."/>
            <person name="Sun H."/>
            <person name="LaButti K.M."/>
            <person name="Schmutz J."/>
            <person name="Jabbour D."/>
            <person name="Luo H."/>
            <person name="Baker S.E."/>
            <person name="Pisabarro A.G."/>
            <person name="Walton J.D."/>
            <person name="Blanchette R.A."/>
            <person name="Henrissat B."/>
            <person name="Martin F."/>
            <person name="Cullen D."/>
            <person name="Hibbett D.S."/>
            <person name="Grigoriev I.V."/>
        </authorList>
    </citation>
    <scope>NUCLEOTIDE SEQUENCE [LARGE SCALE GENOMIC DNA]</scope>
    <source>
        <strain evidence="3">CBS 339.88</strain>
    </source>
</reference>
<evidence type="ECO:0000313" key="3">
    <source>
        <dbReference type="Proteomes" id="UP000027222"/>
    </source>
</evidence>
<organism evidence="2 3">
    <name type="scientific">Galerina marginata (strain CBS 339.88)</name>
    <dbReference type="NCBI Taxonomy" id="685588"/>
    <lineage>
        <taxon>Eukaryota</taxon>
        <taxon>Fungi</taxon>
        <taxon>Dikarya</taxon>
        <taxon>Basidiomycota</taxon>
        <taxon>Agaricomycotina</taxon>
        <taxon>Agaricomycetes</taxon>
        <taxon>Agaricomycetidae</taxon>
        <taxon>Agaricales</taxon>
        <taxon>Agaricineae</taxon>
        <taxon>Strophariaceae</taxon>
        <taxon>Galerina</taxon>
    </lineage>
</organism>
<dbReference type="HOGENOM" id="CLU_049186_1_0_1"/>
<feature type="domain" description="HNH nuclease" evidence="1">
    <location>
        <begin position="152"/>
        <end position="253"/>
    </location>
</feature>
<accession>A0A067T2B0</accession>
<evidence type="ECO:0000259" key="1">
    <source>
        <dbReference type="Pfam" id="PF13391"/>
    </source>
</evidence>
<evidence type="ECO:0000313" key="2">
    <source>
        <dbReference type="EMBL" id="KDR74064.1"/>
    </source>
</evidence>
<protein>
    <recommendedName>
        <fullName evidence="1">HNH nuclease domain-containing protein</fullName>
    </recommendedName>
</protein>
<dbReference type="STRING" id="685588.A0A067T2B0"/>
<sequence>MTSLPRRVPERLQDIAHVQSAYEICLRLEEFLQMAADNGDDVKKELVYVRTLGYLMHCVPTDLGLKKVVEEIASSVDDSAILAVGQMYYDHFIRAFRANRAHIPTPSNYSSPAARRSFDKIQDWVNNETMPEVPQSHSQAKNHALIRDGHRCVVTGHYDTNSVMAIKELKEVVESDPSTMVERTHCTHIFPDSPIEPDKAERQYAATMWAVMFGFGYENLPDELNGSKIHRLENIMTLVLGFHMAFDQMDIWFAATEEMNKYKLGASDPLFLRGYPEFVTFTTHDPEKYPVPSPTYLAIHAACAKVAHLSGAAARIDEFYRNMEDGETLDPNGASANMLEHAIFELQVAGYGVTT</sequence>
<dbReference type="Pfam" id="PF13391">
    <property type="entry name" value="HNH_2"/>
    <property type="match status" value="1"/>
</dbReference>
<keyword evidence="3" id="KW-1185">Reference proteome</keyword>
<dbReference type="InterPro" id="IPR003615">
    <property type="entry name" value="HNH_nuc"/>
</dbReference>
<dbReference type="OrthoDB" id="2104739at2759"/>
<dbReference type="Proteomes" id="UP000027222">
    <property type="component" value="Unassembled WGS sequence"/>
</dbReference>
<gene>
    <name evidence="2" type="ORF">GALMADRAFT_250794</name>
</gene>
<dbReference type="AlphaFoldDB" id="A0A067T2B0"/>
<proteinExistence type="predicted"/>